<reference evidence="7 10" key="2">
    <citation type="submission" date="2020-08" db="EMBL/GenBank/DDBJ databases">
        <title>Genomic Encyclopedia of Type Strains, Phase IV (KMG-IV): sequencing the most valuable type-strain genomes for metagenomic binning, comparative biology and taxonomic classification.</title>
        <authorList>
            <person name="Goeker M."/>
        </authorList>
    </citation>
    <scope>NUCLEOTIDE SEQUENCE [LARGE SCALE GENOMIC DNA]</scope>
    <source>
        <strain evidence="7 10">DSM 11525</strain>
    </source>
</reference>
<dbReference type="InterPro" id="IPR039262">
    <property type="entry name" value="DTWD2/TAPT"/>
</dbReference>
<dbReference type="EC" id="2.5.1.25" evidence="1"/>
<dbReference type="Proteomes" id="UP000563601">
    <property type="component" value="Unassembled WGS sequence"/>
</dbReference>
<evidence type="ECO:0000256" key="5">
    <source>
        <dbReference type="ARBA" id="ARBA00034489"/>
    </source>
</evidence>
<dbReference type="Pfam" id="PF03942">
    <property type="entry name" value="DTW"/>
    <property type="match status" value="1"/>
</dbReference>
<feature type="domain" description="DTW" evidence="6">
    <location>
        <begin position="2"/>
        <end position="191"/>
    </location>
</feature>
<protein>
    <recommendedName>
        <fullName evidence="1">tRNA-uridine aminocarboxypropyltransferase</fullName>
        <ecNumber evidence="1">2.5.1.25</ecNumber>
    </recommendedName>
</protein>
<keyword evidence="3" id="KW-0949">S-adenosyl-L-methionine</keyword>
<dbReference type="OrthoDB" id="268835at2"/>
<evidence type="ECO:0000256" key="2">
    <source>
        <dbReference type="ARBA" id="ARBA00022679"/>
    </source>
</evidence>
<gene>
    <name evidence="8" type="ORF">GTQ55_08545</name>
    <name evidence="7" type="ORF">HNQ53_000683</name>
</gene>
<proteinExistence type="inferred from homology"/>
<evidence type="ECO:0000313" key="8">
    <source>
        <dbReference type="EMBL" id="QHQ39026.1"/>
    </source>
</evidence>
<dbReference type="PANTHER" id="PTHR21392:SF0">
    <property type="entry name" value="TRNA-URIDINE AMINOCARBOXYPROPYLTRANSFERASE 2"/>
    <property type="match status" value="1"/>
</dbReference>
<organism evidence="7 10">
    <name type="scientific">Microbulbifer hydrolyticus</name>
    <dbReference type="NCBI Taxonomy" id="48074"/>
    <lineage>
        <taxon>Bacteria</taxon>
        <taxon>Pseudomonadati</taxon>
        <taxon>Pseudomonadota</taxon>
        <taxon>Gammaproteobacteria</taxon>
        <taxon>Cellvibrionales</taxon>
        <taxon>Microbulbiferaceae</taxon>
        <taxon>Microbulbifer</taxon>
    </lineage>
</organism>
<evidence type="ECO:0000259" key="6">
    <source>
        <dbReference type="SMART" id="SM01144"/>
    </source>
</evidence>
<comment type="similarity">
    <text evidence="5">Belongs to the TDD superfamily. DTWD2 family.</text>
</comment>
<sequence length="192" mass="21551">MSRELCPTCQRPLKVCYCSALVHIANRIEVLIIQHPLEQRHPFNTGRMAHLCLKNSELVVAERLPDTELAALLKPGAALLYPSLSWLPEVEQIVPGTAQAEALEQLVVIDATWRKSKKMLHLHPMLQQLPRLSFAGELHSNYQIRHSSLENSLSTIESIAMALETLEEGADFKGMLQPFQKMVSLQTGHLTD</sequence>
<dbReference type="GO" id="GO:0008033">
    <property type="term" value="P:tRNA processing"/>
    <property type="evidence" value="ECO:0007669"/>
    <property type="project" value="UniProtKB-KW"/>
</dbReference>
<keyword evidence="9" id="KW-1185">Reference proteome</keyword>
<name>A0A6P1TBL0_9GAMM</name>
<dbReference type="InterPro" id="IPR005636">
    <property type="entry name" value="DTW"/>
</dbReference>
<evidence type="ECO:0000313" key="7">
    <source>
        <dbReference type="EMBL" id="MBB5210495.1"/>
    </source>
</evidence>
<dbReference type="EMBL" id="JACHHR010000001">
    <property type="protein sequence ID" value="MBB5210495.1"/>
    <property type="molecule type" value="Genomic_DNA"/>
</dbReference>
<evidence type="ECO:0000256" key="3">
    <source>
        <dbReference type="ARBA" id="ARBA00022691"/>
    </source>
</evidence>
<reference evidence="8 9" key="1">
    <citation type="submission" date="2020-01" db="EMBL/GenBank/DDBJ databases">
        <title>The possibility of degradation of plastic by Microbulbifer hydrolyticus IRE-31.</title>
        <authorList>
            <person name="Liu L."/>
        </authorList>
    </citation>
    <scope>NUCLEOTIDE SEQUENCE [LARGE SCALE GENOMIC DNA]</scope>
    <source>
        <strain evidence="8 9">IRE-31</strain>
    </source>
</reference>
<accession>A0A6P1TBL0</accession>
<keyword evidence="4" id="KW-0819">tRNA processing</keyword>
<evidence type="ECO:0000256" key="4">
    <source>
        <dbReference type="ARBA" id="ARBA00022694"/>
    </source>
</evidence>
<dbReference type="GO" id="GO:0016432">
    <property type="term" value="F:tRNA-uridine aminocarboxypropyltransferase activity"/>
    <property type="evidence" value="ECO:0007669"/>
    <property type="project" value="UniProtKB-EC"/>
</dbReference>
<evidence type="ECO:0000313" key="10">
    <source>
        <dbReference type="Proteomes" id="UP000563601"/>
    </source>
</evidence>
<dbReference type="EMBL" id="CP047491">
    <property type="protein sequence ID" value="QHQ39026.1"/>
    <property type="molecule type" value="Genomic_DNA"/>
</dbReference>
<dbReference type="Proteomes" id="UP000464675">
    <property type="component" value="Chromosome"/>
</dbReference>
<evidence type="ECO:0000313" key="9">
    <source>
        <dbReference type="Proteomes" id="UP000464675"/>
    </source>
</evidence>
<dbReference type="AlphaFoldDB" id="A0A6P1TBL0"/>
<dbReference type="PANTHER" id="PTHR21392">
    <property type="entry name" value="TRNA-URIDINE AMINOCARBOXYPROPYLTRANSFERASE 2"/>
    <property type="match status" value="1"/>
</dbReference>
<dbReference type="SMART" id="SM01144">
    <property type="entry name" value="DTW"/>
    <property type="match status" value="1"/>
</dbReference>
<keyword evidence="2" id="KW-0808">Transferase</keyword>
<dbReference type="RefSeq" id="WP_161858352.1">
    <property type="nucleotide sequence ID" value="NZ_CP047491.1"/>
</dbReference>
<evidence type="ECO:0000256" key="1">
    <source>
        <dbReference type="ARBA" id="ARBA00012386"/>
    </source>
</evidence>